<dbReference type="Proteomes" id="UP000191980">
    <property type="component" value="Unassembled WGS sequence"/>
</dbReference>
<dbReference type="STRING" id="1420851.AU255_03695"/>
<dbReference type="InterPro" id="IPR036282">
    <property type="entry name" value="Glutathione-S-Trfase_C_sf"/>
</dbReference>
<evidence type="ECO:0000259" key="2">
    <source>
        <dbReference type="PROSITE" id="PS50405"/>
    </source>
</evidence>
<dbReference type="InterPro" id="IPR004045">
    <property type="entry name" value="Glutathione_S-Trfase_N"/>
</dbReference>
<dbReference type="SUPFAM" id="SSF52833">
    <property type="entry name" value="Thioredoxin-like"/>
    <property type="match status" value="1"/>
</dbReference>
<dbReference type="EMBL" id="LPUF01000001">
    <property type="protein sequence ID" value="OQK17013.1"/>
    <property type="molecule type" value="Genomic_DNA"/>
</dbReference>
<dbReference type="SUPFAM" id="SSF47616">
    <property type="entry name" value="GST C-terminal domain-like"/>
    <property type="match status" value="1"/>
</dbReference>
<dbReference type="CDD" id="cd03060">
    <property type="entry name" value="GST_N_Omega_like"/>
    <property type="match status" value="1"/>
</dbReference>
<dbReference type="InterPro" id="IPR036249">
    <property type="entry name" value="Thioredoxin-like_sf"/>
</dbReference>
<dbReference type="InterPro" id="IPR050983">
    <property type="entry name" value="GST_Omega/HSP26"/>
</dbReference>
<keyword evidence="4" id="KW-1185">Reference proteome</keyword>
<organism evidence="3 4">
    <name type="scientific">Methyloprofundus sedimenti</name>
    <dbReference type="NCBI Taxonomy" id="1420851"/>
    <lineage>
        <taxon>Bacteria</taxon>
        <taxon>Pseudomonadati</taxon>
        <taxon>Pseudomonadota</taxon>
        <taxon>Gammaproteobacteria</taxon>
        <taxon>Methylococcales</taxon>
        <taxon>Methylococcaceae</taxon>
        <taxon>Methyloprofundus</taxon>
    </lineage>
</organism>
<dbReference type="PANTHER" id="PTHR43968">
    <property type="match status" value="1"/>
</dbReference>
<comment type="caution">
    <text evidence="3">The sequence shown here is derived from an EMBL/GenBank/DDBJ whole genome shotgun (WGS) entry which is preliminary data.</text>
</comment>
<reference evidence="3 4" key="1">
    <citation type="submission" date="2015-12" db="EMBL/GenBank/DDBJ databases">
        <authorList>
            <person name="Shamseldin A."/>
            <person name="Moawad H."/>
            <person name="Abd El-Rahim W.M."/>
            <person name="Sadowsky M.J."/>
        </authorList>
    </citation>
    <scope>NUCLEOTIDE SEQUENCE [LARGE SCALE GENOMIC DNA]</scope>
    <source>
        <strain evidence="3 4">WF1</strain>
    </source>
</reference>
<dbReference type="RefSeq" id="WP_080521629.1">
    <property type="nucleotide sequence ID" value="NZ_LPUF01000001.1"/>
</dbReference>
<dbReference type="InterPro" id="IPR010987">
    <property type="entry name" value="Glutathione-S-Trfase_C-like"/>
</dbReference>
<feature type="domain" description="GST N-terminal" evidence="1">
    <location>
        <begin position="11"/>
        <end position="90"/>
    </location>
</feature>
<evidence type="ECO:0000313" key="3">
    <source>
        <dbReference type="EMBL" id="OQK17013.1"/>
    </source>
</evidence>
<dbReference type="CDD" id="cd03196">
    <property type="entry name" value="GST_C_5"/>
    <property type="match status" value="1"/>
</dbReference>
<proteinExistence type="predicted"/>
<evidence type="ECO:0000313" key="4">
    <source>
        <dbReference type="Proteomes" id="UP000191980"/>
    </source>
</evidence>
<dbReference type="PROSITE" id="PS51354">
    <property type="entry name" value="GLUTAREDOXIN_2"/>
    <property type="match status" value="1"/>
</dbReference>
<protein>
    <submittedName>
        <fullName evidence="3">Glutathione S-transferase</fullName>
    </submittedName>
</protein>
<dbReference type="Pfam" id="PF13410">
    <property type="entry name" value="GST_C_2"/>
    <property type="match status" value="1"/>
</dbReference>
<keyword evidence="3" id="KW-0808">Transferase</keyword>
<name>A0A1V8M6J6_9GAMM</name>
<dbReference type="InterPro" id="IPR040079">
    <property type="entry name" value="Glutathione_S-Trfase"/>
</dbReference>
<dbReference type="PANTHER" id="PTHR43968:SF6">
    <property type="entry name" value="GLUTATHIONE S-TRANSFERASE OMEGA"/>
    <property type="match status" value="1"/>
</dbReference>
<dbReference type="SFLD" id="SFLDG00358">
    <property type="entry name" value="Main_(cytGST)"/>
    <property type="match status" value="1"/>
</dbReference>
<accession>A0A1V8M6J6</accession>
<gene>
    <name evidence="3" type="ORF">AU255_03695</name>
</gene>
<dbReference type="OrthoDB" id="9813092at2"/>
<dbReference type="PROSITE" id="PS50404">
    <property type="entry name" value="GST_NTER"/>
    <property type="match status" value="1"/>
</dbReference>
<dbReference type="AlphaFoldDB" id="A0A1V8M6J6"/>
<sequence>MTKKRQHLAPDRAILYSFRRCPYAIRARMALKYSGIKVYLREIELKNKPAEMLQSSAKGTVPVLLLGNGTIIDESRDIMHWALEQNDPYAWLPKENADASGLIYSLLDDNDFIFKNWLDRYKYADQHPEQSAEYYRSQGEQFLTLLEHRLGQHHFLMGDNVSMADIGIFPFIRQFALVDRDWFYLSPYHNLQAWLDHFIQCQLFMSVMEKYSPWTESSEPLIF</sequence>
<dbReference type="PROSITE" id="PS50405">
    <property type="entry name" value="GST_CTER"/>
    <property type="match status" value="1"/>
</dbReference>
<feature type="domain" description="GST C-terminal" evidence="2">
    <location>
        <begin position="92"/>
        <end position="217"/>
    </location>
</feature>
<dbReference type="Gene3D" id="3.40.30.10">
    <property type="entry name" value="Glutaredoxin"/>
    <property type="match status" value="1"/>
</dbReference>
<evidence type="ECO:0000259" key="1">
    <source>
        <dbReference type="PROSITE" id="PS50404"/>
    </source>
</evidence>
<dbReference type="Pfam" id="PF13417">
    <property type="entry name" value="GST_N_3"/>
    <property type="match status" value="1"/>
</dbReference>
<dbReference type="Gene3D" id="1.20.1050.10">
    <property type="match status" value="1"/>
</dbReference>
<dbReference type="GO" id="GO:0016740">
    <property type="term" value="F:transferase activity"/>
    <property type="evidence" value="ECO:0007669"/>
    <property type="project" value="UniProtKB-KW"/>
</dbReference>
<dbReference type="SFLD" id="SFLDS00019">
    <property type="entry name" value="Glutathione_Transferase_(cytos"/>
    <property type="match status" value="1"/>
</dbReference>
<dbReference type="GO" id="GO:0005737">
    <property type="term" value="C:cytoplasm"/>
    <property type="evidence" value="ECO:0007669"/>
    <property type="project" value="TreeGrafter"/>
</dbReference>